<keyword evidence="3" id="KW-0812">Transmembrane</keyword>
<keyword evidence="2" id="KW-0560">Oxidoreductase</keyword>
<evidence type="ECO:0000313" key="4">
    <source>
        <dbReference type="EMBL" id="KAL3803153.1"/>
    </source>
</evidence>
<dbReference type="InterPro" id="IPR050838">
    <property type="entry name" value="Ketopantoate_reductase"/>
</dbReference>
<keyword evidence="5" id="KW-1185">Reference proteome</keyword>
<dbReference type="InterPro" id="IPR027417">
    <property type="entry name" value="P-loop_NTPase"/>
</dbReference>
<dbReference type="PANTHER" id="PTHR43765">
    <property type="entry name" value="2-DEHYDROPANTOATE 2-REDUCTASE-RELATED"/>
    <property type="match status" value="1"/>
</dbReference>
<dbReference type="EMBL" id="JABMIG020000015">
    <property type="protein sequence ID" value="KAL3803153.1"/>
    <property type="molecule type" value="Genomic_DNA"/>
</dbReference>
<gene>
    <name evidence="4" type="ORF">HJC23_003428</name>
</gene>
<evidence type="ECO:0000313" key="5">
    <source>
        <dbReference type="Proteomes" id="UP001516023"/>
    </source>
</evidence>
<feature type="transmembrane region" description="Helical" evidence="3">
    <location>
        <begin position="51"/>
        <end position="73"/>
    </location>
</feature>
<dbReference type="SUPFAM" id="SSF52540">
    <property type="entry name" value="P-loop containing nucleoside triphosphate hydrolases"/>
    <property type="match status" value="1"/>
</dbReference>
<name>A0ABD3QS18_9STRA</name>
<dbReference type="Gene3D" id="3.40.50.300">
    <property type="entry name" value="P-loop containing nucleotide triphosphate hydrolases"/>
    <property type="match status" value="1"/>
</dbReference>
<evidence type="ECO:0008006" key="6">
    <source>
        <dbReference type="Google" id="ProtNLM"/>
    </source>
</evidence>
<accession>A0ABD3QS18</accession>
<dbReference type="AlphaFoldDB" id="A0ABD3QS18"/>
<dbReference type="Proteomes" id="UP001516023">
    <property type="component" value="Unassembled WGS sequence"/>
</dbReference>
<sequence>MIKNDIPLRPTATSLRHRIKGKKRERERFAQIRQQSHLRATRGVIVMMCHAYLRVVILTLTLIAFTALFAVLFPDSSSPPVRAASDNRGGVAAMDDKLITMRTNTSASYQPSFNASRDLDFAVIGFPKTGTTFLLEVLGRHPEITMPPKEFCQIHHETGDKELINWMKNTTAAKSSQRQKYGIKCPTMIRVTNAIENLMKVTDQARLVVGVRHPVLWFQSFYNYRVAENYLYPELYKDSPIPSPFGLNSTHHWRECSTAYAKYEIFLKQLAKVSLTADEMLQMLRSDRLWKKRFSVNPFKVFIYSSDQLQDTNTTRQSQFRHDLKEFLRLDTPLIDFNSVPKVNANTEYYPEYIDICQPKYARIKNALLKSGKETSEWILKKFIKSSDVVVSNREFFRANLRTWGVDPCKAYY</sequence>
<organism evidence="4 5">
    <name type="scientific">Cyclotella cryptica</name>
    <dbReference type="NCBI Taxonomy" id="29204"/>
    <lineage>
        <taxon>Eukaryota</taxon>
        <taxon>Sar</taxon>
        <taxon>Stramenopiles</taxon>
        <taxon>Ochrophyta</taxon>
        <taxon>Bacillariophyta</taxon>
        <taxon>Coscinodiscophyceae</taxon>
        <taxon>Thalassiosirophycidae</taxon>
        <taxon>Stephanodiscales</taxon>
        <taxon>Stephanodiscaceae</taxon>
        <taxon>Cyclotella</taxon>
    </lineage>
</organism>
<reference evidence="4 5" key="1">
    <citation type="journal article" date="2020" name="G3 (Bethesda)">
        <title>Improved Reference Genome for Cyclotella cryptica CCMP332, a Model for Cell Wall Morphogenesis, Salinity Adaptation, and Lipid Production in Diatoms (Bacillariophyta).</title>
        <authorList>
            <person name="Roberts W.R."/>
            <person name="Downey K.M."/>
            <person name="Ruck E.C."/>
            <person name="Traller J.C."/>
            <person name="Alverson A.J."/>
        </authorList>
    </citation>
    <scope>NUCLEOTIDE SEQUENCE [LARGE SCALE GENOMIC DNA]</scope>
    <source>
        <strain evidence="4 5">CCMP332</strain>
    </source>
</reference>
<evidence type="ECO:0000256" key="3">
    <source>
        <dbReference type="SAM" id="Phobius"/>
    </source>
</evidence>
<keyword evidence="3" id="KW-1133">Transmembrane helix</keyword>
<keyword evidence="1" id="KW-0521">NADP</keyword>
<dbReference type="GO" id="GO:0016491">
    <property type="term" value="F:oxidoreductase activity"/>
    <property type="evidence" value="ECO:0007669"/>
    <property type="project" value="UniProtKB-KW"/>
</dbReference>
<evidence type="ECO:0000256" key="2">
    <source>
        <dbReference type="ARBA" id="ARBA00023002"/>
    </source>
</evidence>
<evidence type="ECO:0000256" key="1">
    <source>
        <dbReference type="ARBA" id="ARBA00022857"/>
    </source>
</evidence>
<keyword evidence="3" id="KW-0472">Membrane</keyword>
<dbReference type="PANTHER" id="PTHR43765:SF2">
    <property type="entry name" value="2-DEHYDROPANTOATE 2-REDUCTASE"/>
    <property type="match status" value="1"/>
</dbReference>
<comment type="caution">
    <text evidence="4">The sequence shown here is derived from an EMBL/GenBank/DDBJ whole genome shotgun (WGS) entry which is preliminary data.</text>
</comment>
<protein>
    <recommendedName>
        <fullName evidence="6">Sulfotransferase domain-containing protein</fullName>
    </recommendedName>
</protein>
<proteinExistence type="predicted"/>